<feature type="domain" description="Cytochrome b561 bacterial/Ni-hydrogenase" evidence="14">
    <location>
        <begin position="29"/>
        <end position="192"/>
    </location>
</feature>
<dbReference type="InterPro" id="IPR011577">
    <property type="entry name" value="Cyt_b561_bac/Ni-Hgenase"/>
</dbReference>
<keyword evidence="10" id="KW-0408">Iron</keyword>
<dbReference type="PANTHER" id="PTHR30529">
    <property type="entry name" value="CYTOCHROME B561"/>
    <property type="match status" value="1"/>
</dbReference>
<dbReference type="EMBL" id="NQKG01000020">
    <property type="protein sequence ID" value="OZY53790.1"/>
    <property type="molecule type" value="Genomic_DNA"/>
</dbReference>
<sequence>MAFLPVFALNKKWMSFRVFGIDAVSYSTYSRLQKGLHAISMIIIVWLMTSGYFAAYITRIPEVKEAVSAFNVALATLFAPVFVFRMCVSFGKGYADVLRSNDVMRYAAFVVHNLIYITTLIVIVSGFLMVNRDIDVFGLFYIPAVITDPRLHRWFSDSHTLACYGLALLLFMHVAAVIKHHLTGRPVLKGMFF</sequence>
<dbReference type="InterPro" id="IPR052168">
    <property type="entry name" value="Cytochrome_b561_oxidase"/>
</dbReference>
<keyword evidence="7" id="KW-0479">Metal-binding</keyword>
<evidence type="ECO:0000313" key="16">
    <source>
        <dbReference type="Proteomes" id="UP000216897"/>
    </source>
</evidence>
<feature type="transmembrane region" description="Helical" evidence="13">
    <location>
        <begin position="36"/>
        <end position="57"/>
    </location>
</feature>
<dbReference type="PANTHER" id="PTHR30529:SF7">
    <property type="entry name" value="CYTOCHROME B561 BACTERIAL_NI-HYDROGENASE DOMAIN-CONTAINING PROTEIN"/>
    <property type="match status" value="1"/>
</dbReference>
<reference evidence="15 16" key="1">
    <citation type="submission" date="2017-08" db="EMBL/GenBank/DDBJ databases">
        <title>Genomic and metabolic characterisation of spoilage-associated Pseudomonas species.</title>
        <authorList>
            <person name="Stanborough T."/>
            <person name="Fegan N."/>
            <person name="Powell S.M."/>
            <person name="Singh T."/>
            <person name="Tamplin M.L."/>
            <person name="Chandry P.S."/>
        </authorList>
    </citation>
    <scope>NUCLEOTIDE SEQUENCE [LARGE SCALE GENOMIC DNA]</scope>
    <source>
        <strain evidence="15 16">L1814</strain>
    </source>
</reference>
<accession>A0ABX4GK04</accession>
<comment type="similarity">
    <text evidence="12">Belongs to the cytochrome b561 family.</text>
</comment>
<keyword evidence="8" id="KW-0249">Electron transport</keyword>
<proteinExistence type="inferred from homology"/>
<feature type="transmembrane region" description="Helical" evidence="13">
    <location>
        <begin position="159"/>
        <end position="178"/>
    </location>
</feature>
<gene>
    <name evidence="15" type="ORF">CJF38_17870</name>
</gene>
<evidence type="ECO:0000256" key="3">
    <source>
        <dbReference type="ARBA" id="ARBA00022448"/>
    </source>
</evidence>
<keyword evidence="11 13" id="KW-0472">Membrane</keyword>
<keyword evidence="4" id="KW-1003">Cell membrane</keyword>
<evidence type="ECO:0000256" key="7">
    <source>
        <dbReference type="ARBA" id="ARBA00022723"/>
    </source>
</evidence>
<comment type="subcellular location">
    <subcellularLocation>
        <location evidence="2">Cell membrane</location>
        <topology evidence="2">Multi-pass membrane protein</topology>
    </subcellularLocation>
</comment>
<keyword evidence="6 13" id="KW-0812">Transmembrane</keyword>
<evidence type="ECO:0000256" key="13">
    <source>
        <dbReference type="SAM" id="Phobius"/>
    </source>
</evidence>
<evidence type="ECO:0000313" key="15">
    <source>
        <dbReference type="EMBL" id="OZY53790.1"/>
    </source>
</evidence>
<dbReference type="InterPro" id="IPR016174">
    <property type="entry name" value="Di-haem_cyt_TM"/>
</dbReference>
<evidence type="ECO:0000256" key="2">
    <source>
        <dbReference type="ARBA" id="ARBA00004651"/>
    </source>
</evidence>
<evidence type="ECO:0000256" key="4">
    <source>
        <dbReference type="ARBA" id="ARBA00022475"/>
    </source>
</evidence>
<evidence type="ECO:0000256" key="12">
    <source>
        <dbReference type="ARBA" id="ARBA00037975"/>
    </source>
</evidence>
<keyword evidence="3" id="KW-0813">Transport</keyword>
<keyword evidence="16" id="KW-1185">Reference proteome</keyword>
<evidence type="ECO:0000256" key="9">
    <source>
        <dbReference type="ARBA" id="ARBA00022989"/>
    </source>
</evidence>
<dbReference type="Proteomes" id="UP000216897">
    <property type="component" value="Unassembled WGS sequence"/>
</dbReference>
<keyword evidence="9 13" id="KW-1133">Transmembrane helix</keyword>
<feature type="transmembrane region" description="Helical" evidence="13">
    <location>
        <begin position="69"/>
        <end position="88"/>
    </location>
</feature>
<comment type="caution">
    <text evidence="15">The sequence shown here is derived from an EMBL/GenBank/DDBJ whole genome shotgun (WGS) entry which is preliminary data.</text>
</comment>
<evidence type="ECO:0000256" key="10">
    <source>
        <dbReference type="ARBA" id="ARBA00023004"/>
    </source>
</evidence>
<dbReference type="Pfam" id="PF01292">
    <property type="entry name" value="Ni_hydr_CYTB"/>
    <property type="match status" value="1"/>
</dbReference>
<organism evidence="15 16">
    <name type="scientific">Pseudomonas lundensis</name>
    <dbReference type="NCBI Taxonomy" id="86185"/>
    <lineage>
        <taxon>Bacteria</taxon>
        <taxon>Pseudomonadati</taxon>
        <taxon>Pseudomonadota</taxon>
        <taxon>Gammaproteobacteria</taxon>
        <taxon>Pseudomonadales</taxon>
        <taxon>Pseudomonadaceae</taxon>
        <taxon>Pseudomonas</taxon>
    </lineage>
</organism>
<protein>
    <recommendedName>
        <fullName evidence="14">Cytochrome b561 bacterial/Ni-hydrogenase domain-containing protein</fullName>
    </recommendedName>
</protein>
<name>A0ABX4GK04_9PSED</name>
<evidence type="ECO:0000256" key="5">
    <source>
        <dbReference type="ARBA" id="ARBA00022617"/>
    </source>
</evidence>
<evidence type="ECO:0000259" key="14">
    <source>
        <dbReference type="Pfam" id="PF01292"/>
    </source>
</evidence>
<evidence type="ECO:0000256" key="1">
    <source>
        <dbReference type="ARBA" id="ARBA00001970"/>
    </source>
</evidence>
<evidence type="ECO:0000256" key="8">
    <source>
        <dbReference type="ARBA" id="ARBA00022982"/>
    </source>
</evidence>
<feature type="transmembrane region" description="Helical" evidence="13">
    <location>
        <begin position="109"/>
        <end position="130"/>
    </location>
</feature>
<evidence type="ECO:0000256" key="11">
    <source>
        <dbReference type="ARBA" id="ARBA00023136"/>
    </source>
</evidence>
<keyword evidence="5" id="KW-0349">Heme</keyword>
<evidence type="ECO:0000256" key="6">
    <source>
        <dbReference type="ARBA" id="ARBA00022692"/>
    </source>
</evidence>
<dbReference type="SUPFAM" id="SSF81342">
    <property type="entry name" value="Transmembrane di-heme cytochromes"/>
    <property type="match status" value="1"/>
</dbReference>
<comment type="cofactor">
    <cofactor evidence="1">
        <name>heme b</name>
        <dbReference type="ChEBI" id="CHEBI:60344"/>
    </cofactor>
</comment>